<dbReference type="NCBIfam" id="TIGR00071">
    <property type="entry name" value="hisT_truA"/>
    <property type="match status" value="1"/>
</dbReference>
<dbReference type="GO" id="GO:0160147">
    <property type="term" value="F:tRNA pseudouridine(38-40) synthase activity"/>
    <property type="evidence" value="ECO:0007669"/>
    <property type="project" value="UniProtKB-EC"/>
</dbReference>
<dbReference type="PIRSF" id="PIRSF001430">
    <property type="entry name" value="tRNA_psdUrid_synth"/>
    <property type="match status" value="1"/>
</dbReference>
<dbReference type="HAMAP" id="MF_00171">
    <property type="entry name" value="TruA"/>
    <property type="match status" value="1"/>
</dbReference>
<sequence length="248" mass="28319">MKVKCTLSYDGSRFSGFQIQEKGRTVQGEIEKVLRKIHKGESIRIYPSGRTDAGVHALGQVIHFATTFSLKEADWKRALNAMLPDDIYIKAVEHASDAFHARYDVMEKEYQYIVQNVVEPDVFKRQYVHHFPYALNVAAIQKACSYFVGEHDFTTFSSAKSTAKGSKVRTLYEVSCKQEGNQLIFTFRGSGFLFNMVRIIVGTLLEIGQGKRRAEDIPTLFEMKDRRKAGKTAPPQGLYLWEVVYDDR</sequence>
<dbReference type="Gene3D" id="3.30.70.660">
    <property type="entry name" value="Pseudouridine synthase I, catalytic domain, C-terminal subdomain"/>
    <property type="match status" value="1"/>
</dbReference>
<dbReference type="Proteomes" id="UP001275315">
    <property type="component" value="Unassembled WGS sequence"/>
</dbReference>
<name>A0ABU5CW68_9BACI</name>
<keyword evidence="3 4" id="KW-0413">Isomerase</keyword>
<dbReference type="InterPro" id="IPR020097">
    <property type="entry name" value="PsdUridine_synth_TruA_a/b_dom"/>
</dbReference>
<gene>
    <name evidence="4 7" type="primary">truA</name>
    <name evidence="7" type="ORF">RWD45_17810</name>
</gene>
<protein>
    <recommendedName>
        <fullName evidence="4">tRNA pseudouridine synthase A</fullName>
        <ecNumber evidence="4">5.4.99.12</ecNumber>
    </recommendedName>
    <alternativeName>
        <fullName evidence="4">tRNA pseudouridine(38-40) synthase</fullName>
    </alternativeName>
    <alternativeName>
        <fullName evidence="4">tRNA pseudouridylate synthase I</fullName>
    </alternativeName>
    <alternativeName>
        <fullName evidence="4">tRNA-uridine isomerase I</fullName>
    </alternativeName>
</protein>
<dbReference type="Pfam" id="PF01416">
    <property type="entry name" value="PseudoU_synth_1"/>
    <property type="match status" value="2"/>
</dbReference>
<reference evidence="7 8" key="1">
    <citation type="submission" date="2023-10" db="EMBL/GenBank/DDBJ databases">
        <title>Virgibacillus soli CC-YMP-6 genome.</title>
        <authorList>
            <person name="Miliotis G."/>
            <person name="Sengupta P."/>
            <person name="Hameed A."/>
            <person name="Chuvochina M."/>
            <person name="Mcdonagh F."/>
            <person name="Simpson A.C."/>
            <person name="Singh N.K."/>
            <person name="Rekha P.D."/>
            <person name="Raman K."/>
            <person name="Hugenholtz P."/>
            <person name="Venkateswaran K."/>
        </authorList>
    </citation>
    <scope>NUCLEOTIDE SEQUENCE [LARGE SCALE GENOMIC DNA]</scope>
    <source>
        <strain evidence="7 8">CC-YMP-6</strain>
    </source>
</reference>
<feature type="domain" description="Pseudouridine synthase I TruA alpha/beta" evidence="6">
    <location>
        <begin position="143"/>
        <end position="246"/>
    </location>
</feature>
<dbReference type="CDD" id="cd02570">
    <property type="entry name" value="PseudoU_synth_EcTruA"/>
    <property type="match status" value="1"/>
</dbReference>
<dbReference type="InterPro" id="IPR020103">
    <property type="entry name" value="PsdUridine_synth_cat_dom_sf"/>
</dbReference>
<comment type="caution">
    <text evidence="7">The sequence shown here is derived from an EMBL/GenBank/DDBJ whole genome shotgun (WGS) entry which is preliminary data.</text>
</comment>
<evidence type="ECO:0000256" key="4">
    <source>
        <dbReference type="HAMAP-Rule" id="MF_00171"/>
    </source>
</evidence>
<evidence type="ECO:0000313" key="8">
    <source>
        <dbReference type="Proteomes" id="UP001275315"/>
    </source>
</evidence>
<dbReference type="PANTHER" id="PTHR11142">
    <property type="entry name" value="PSEUDOURIDYLATE SYNTHASE"/>
    <property type="match status" value="1"/>
</dbReference>
<evidence type="ECO:0000313" key="7">
    <source>
        <dbReference type="EMBL" id="MDY0410069.1"/>
    </source>
</evidence>
<dbReference type="PANTHER" id="PTHR11142:SF0">
    <property type="entry name" value="TRNA PSEUDOURIDINE SYNTHASE-LIKE 1"/>
    <property type="match status" value="1"/>
</dbReference>
<evidence type="ECO:0000256" key="5">
    <source>
        <dbReference type="RuleBase" id="RU003792"/>
    </source>
</evidence>
<dbReference type="Gene3D" id="3.30.70.580">
    <property type="entry name" value="Pseudouridine synthase I, catalytic domain, N-terminal subdomain"/>
    <property type="match status" value="1"/>
</dbReference>
<evidence type="ECO:0000259" key="6">
    <source>
        <dbReference type="Pfam" id="PF01416"/>
    </source>
</evidence>
<feature type="domain" description="Pseudouridine synthase I TruA alpha/beta" evidence="6">
    <location>
        <begin position="8"/>
        <end position="104"/>
    </location>
</feature>
<dbReference type="EMBL" id="JAWDIQ010000003">
    <property type="protein sequence ID" value="MDY0410069.1"/>
    <property type="molecule type" value="Genomic_DNA"/>
</dbReference>
<organism evidence="7 8">
    <name type="scientific">Paracerasibacillus soli</name>
    <dbReference type="NCBI Taxonomy" id="480284"/>
    <lineage>
        <taxon>Bacteria</taxon>
        <taxon>Bacillati</taxon>
        <taxon>Bacillota</taxon>
        <taxon>Bacilli</taxon>
        <taxon>Bacillales</taxon>
        <taxon>Bacillaceae</taxon>
        <taxon>Paracerasibacillus</taxon>
    </lineage>
</organism>
<keyword evidence="8" id="KW-1185">Reference proteome</keyword>
<comment type="catalytic activity">
    <reaction evidence="4 5">
        <text>uridine(38/39/40) in tRNA = pseudouridine(38/39/40) in tRNA</text>
        <dbReference type="Rhea" id="RHEA:22376"/>
        <dbReference type="Rhea" id="RHEA-COMP:10085"/>
        <dbReference type="Rhea" id="RHEA-COMP:10087"/>
        <dbReference type="ChEBI" id="CHEBI:65314"/>
        <dbReference type="ChEBI" id="CHEBI:65315"/>
        <dbReference type="EC" id="5.4.99.12"/>
    </reaction>
</comment>
<feature type="active site" description="Nucleophile" evidence="4">
    <location>
        <position position="52"/>
    </location>
</feature>
<evidence type="ECO:0000256" key="1">
    <source>
        <dbReference type="ARBA" id="ARBA00009375"/>
    </source>
</evidence>
<dbReference type="RefSeq" id="WP_320380929.1">
    <property type="nucleotide sequence ID" value="NZ_JAWDIQ010000003.1"/>
</dbReference>
<keyword evidence="2 4" id="KW-0819">tRNA processing</keyword>
<comment type="subunit">
    <text evidence="4">Homodimer.</text>
</comment>
<dbReference type="InterPro" id="IPR020095">
    <property type="entry name" value="PsdUridine_synth_TruA_C"/>
</dbReference>
<comment type="caution">
    <text evidence="4">Lacks conserved residue(s) required for the propagation of feature annotation.</text>
</comment>
<accession>A0ABU5CW68</accession>
<comment type="similarity">
    <text evidence="1 4 5">Belongs to the tRNA pseudouridine synthase TruA family.</text>
</comment>
<dbReference type="SUPFAM" id="SSF55120">
    <property type="entry name" value="Pseudouridine synthase"/>
    <property type="match status" value="1"/>
</dbReference>
<comment type="function">
    <text evidence="4">Formation of pseudouridine at positions 38, 39 and 40 in the anticodon stem and loop of transfer RNAs.</text>
</comment>
<evidence type="ECO:0000256" key="2">
    <source>
        <dbReference type="ARBA" id="ARBA00022694"/>
    </source>
</evidence>
<feature type="binding site" evidence="4">
    <location>
        <position position="110"/>
    </location>
    <ligand>
        <name>substrate</name>
    </ligand>
</feature>
<dbReference type="EC" id="5.4.99.12" evidence="4"/>
<dbReference type="InterPro" id="IPR020094">
    <property type="entry name" value="TruA/RsuA/RluB/E/F_N"/>
</dbReference>
<dbReference type="InterPro" id="IPR001406">
    <property type="entry name" value="PsdUridine_synth_TruA"/>
</dbReference>
<evidence type="ECO:0000256" key="3">
    <source>
        <dbReference type="ARBA" id="ARBA00023235"/>
    </source>
</evidence>
<proteinExistence type="inferred from homology"/>